<dbReference type="InterPro" id="IPR002350">
    <property type="entry name" value="Kazal_dom"/>
</dbReference>
<dbReference type="Proteomes" id="UP000002282">
    <property type="component" value="Chromosome 2L"/>
</dbReference>
<dbReference type="SMART" id="SM00280">
    <property type="entry name" value="KAZAL"/>
    <property type="match status" value="1"/>
</dbReference>
<feature type="domain" description="Kazal-like" evidence="2">
    <location>
        <begin position="20"/>
        <end position="73"/>
    </location>
</feature>
<gene>
    <name evidence="3" type="primary">Dyak\GE28160</name>
    <name evidence="3" type="synonym">GE28160</name>
    <name evidence="3" type="ORF">Dyak_GE28160</name>
</gene>
<name>A0A0R1DK34_DROYA</name>
<dbReference type="EMBL" id="CM000157">
    <property type="protein sequence ID" value="KRJ97599.1"/>
    <property type="molecule type" value="Genomic_DNA"/>
</dbReference>
<accession>A0A0R1DK34</accession>
<dbReference type="KEGG" id="dya:Dyak_GE28160"/>
<reference evidence="3 4" key="2">
    <citation type="journal article" date="2007" name="PLoS Biol.">
        <title>Principles of genome evolution in the Drosophila melanogaster species group.</title>
        <authorList>
            <person name="Ranz J.M."/>
            <person name="Maurin D."/>
            <person name="Chan Y.S."/>
            <person name="von Grotthuss M."/>
            <person name="Hillier L.W."/>
            <person name="Roote J."/>
            <person name="Ashburner M."/>
            <person name="Bergman C.M."/>
        </authorList>
    </citation>
    <scope>NUCLEOTIDE SEQUENCE [LARGE SCALE GENOMIC DNA]</scope>
    <source>
        <strain evidence="4">Tai18E2 / Tucson 14021-0261.01</strain>
    </source>
</reference>
<keyword evidence="4" id="KW-1185">Reference proteome</keyword>
<organism evidence="3 4">
    <name type="scientific">Drosophila yakuba</name>
    <name type="common">Fruit fly</name>
    <dbReference type="NCBI Taxonomy" id="7245"/>
    <lineage>
        <taxon>Eukaryota</taxon>
        <taxon>Metazoa</taxon>
        <taxon>Ecdysozoa</taxon>
        <taxon>Arthropoda</taxon>
        <taxon>Hexapoda</taxon>
        <taxon>Insecta</taxon>
        <taxon>Pterygota</taxon>
        <taxon>Neoptera</taxon>
        <taxon>Endopterygota</taxon>
        <taxon>Diptera</taxon>
        <taxon>Brachycera</taxon>
        <taxon>Muscomorpha</taxon>
        <taxon>Ephydroidea</taxon>
        <taxon>Drosophilidae</taxon>
        <taxon>Drosophila</taxon>
        <taxon>Sophophora</taxon>
    </lineage>
</organism>
<dbReference type="PROSITE" id="PS51465">
    <property type="entry name" value="KAZAL_2"/>
    <property type="match status" value="1"/>
</dbReference>
<dbReference type="SUPFAM" id="SSF100895">
    <property type="entry name" value="Kazal-type serine protease inhibitors"/>
    <property type="match status" value="1"/>
</dbReference>
<proteinExistence type="predicted"/>
<protein>
    <recommendedName>
        <fullName evidence="2">Kazal-like domain-containing protein</fullName>
    </recommendedName>
</protein>
<feature type="signal peptide" evidence="1">
    <location>
        <begin position="1"/>
        <end position="23"/>
    </location>
</feature>
<evidence type="ECO:0000256" key="1">
    <source>
        <dbReference type="SAM" id="SignalP"/>
    </source>
</evidence>
<dbReference type="InterPro" id="IPR036058">
    <property type="entry name" value="Kazal_dom_sf"/>
</dbReference>
<evidence type="ECO:0000313" key="4">
    <source>
        <dbReference type="Proteomes" id="UP000002282"/>
    </source>
</evidence>
<dbReference type="PROSITE" id="PS00282">
    <property type="entry name" value="KAZAL_1"/>
    <property type="match status" value="1"/>
</dbReference>
<sequence length="77" mass="8675">MNFLAMMALLGLLAMLFVPSSEASYCPCNLRKAEVCGTNGVTYQNRCVFECTQREYRKLGRNLNIRKLGSCSAIRFT</sequence>
<dbReference type="OrthoDB" id="328123at2759"/>
<evidence type="ECO:0000259" key="2">
    <source>
        <dbReference type="PROSITE" id="PS51465"/>
    </source>
</evidence>
<dbReference type="Gene3D" id="3.30.60.30">
    <property type="match status" value="1"/>
</dbReference>
<feature type="chain" id="PRO_5006402619" description="Kazal-like domain-containing protein" evidence="1">
    <location>
        <begin position="24"/>
        <end position="77"/>
    </location>
</feature>
<dbReference type="Pfam" id="PF00050">
    <property type="entry name" value="Kazal_1"/>
    <property type="match status" value="1"/>
</dbReference>
<dbReference type="AlphaFoldDB" id="A0A0R1DK34"/>
<keyword evidence="1" id="KW-0732">Signal</keyword>
<evidence type="ECO:0000313" key="3">
    <source>
        <dbReference type="EMBL" id="KRJ97599.1"/>
    </source>
</evidence>
<reference evidence="3 4" key="1">
    <citation type="journal article" date="2007" name="Nature">
        <title>Evolution of genes and genomes on the Drosophila phylogeny.</title>
        <authorList>
            <consortium name="Drosophila 12 Genomes Consortium"/>
            <person name="Clark A.G."/>
            <person name="Eisen M.B."/>
            <person name="Smith D.R."/>
            <person name="Bergman C.M."/>
            <person name="Oliver B."/>
            <person name="Markow T.A."/>
            <person name="Kaufman T.C."/>
            <person name="Kellis M."/>
            <person name="Gelbart W."/>
            <person name="Iyer V.N."/>
            <person name="Pollard D.A."/>
            <person name="Sackton T.B."/>
            <person name="Larracuente A.M."/>
            <person name="Singh N.D."/>
            <person name="Abad J.P."/>
            <person name="Abt D.N."/>
            <person name="Adryan B."/>
            <person name="Aguade M."/>
            <person name="Akashi H."/>
            <person name="Anderson W.W."/>
            <person name="Aquadro C.F."/>
            <person name="Ardell D.H."/>
            <person name="Arguello R."/>
            <person name="Artieri C.G."/>
            <person name="Barbash D.A."/>
            <person name="Barker D."/>
            <person name="Barsanti P."/>
            <person name="Batterham P."/>
            <person name="Batzoglou S."/>
            <person name="Begun D."/>
            <person name="Bhutkar A."/>
            <person name="Blanco E."/>
            <person name="Bosak S.A."/>
            <person name="Bradley R.K."/>
            <person name="Brand A.D."/>
            <person name="Brent M.R."/>
            <person name="Brooks A.N."/>
            <person name="Brown R.H."/>
            <person name="Butlin R.K."/>
            <person name="Caggese C."/>
            <person name="Calvi B.R."/>
            <person name="Bernardo de Carvalho A."/>
            <person name="Caspi A."/>
            <person name="Castrezana S."/>
            <person name="Celniker S.E."/>
            <person name="Chang J.L."/>
            <person name="Chapple C."/>
            <person name="Chatterji S."/>
            <person name="Chinwalla A."/>
            <person name="Civetta A."/>
            <person name="Clifton S.W."/>
            <person name="Comeron J.M."/>
            <person name="Costello J.C."/>
            <person name="Coyne J.A."/>
            <person name="Daub J."/>
            <person name="David R.G."/>
            <person name="Delcher A.L."/>
            <person name="Delehaunty K."/>
            <person name="Do C.B."/>
            <person name="Ebling H."/>
            <person name="Edwards K."/>
            <person name="Eickbush T."/>
            <person name="Evans J.D."/>
            <person name="Filipski A."/>
            <person name="Findeiss S."/>
            <person name="Freyhult E."/>
            <person name="Fulton L."/>
            <person name="Fulton R."/>
            <person name="Garcia A.C."/>
            <person name="Gardiner A."/>
            <person name="Garfield D.A."/>
            <person name="Garvin B.E."/>
            <person name="Gibson G."/>
            <person name="Gilbert D."/>
            <person name="Gnerre S."/>
            <person name="Godfrey J."/>
            <person name="Good R."/>
            <person name="Gotea V."/>
            <person name="Gravely B."/>
            <person name="Greenberg A.J."/>
            <person name="Griffiths-Jones S."/>
            <person name="Gross S."/>
            <person name="Guigo R."/>
            <person name="Gustafson E.A."/>
            <person name="Haerty W."/>
            <person name="Hahn M.W."/>
            <person name="Halligan D.L."/>
            <person name="Halpern A.L."/>
            <person name="Halter G.M."/>
            <person name="Han M.V."/>
            <person name="Heger A."/>
            <person name="Hillier L."/>
            <person name="Hinrichs A.S."/>
            <person name="Holmes I."/>
            <person name="Hoskins R.A."/>
            <person name="Hubisz M.J."/>
            <person name="Hultmark D."/>
            <person name="Huntley M.A."/>
            <person name="Jaffe D.B."/>
            <person name="Jagadeeshan S."/>
            <person name="Jeck W.R."/>
            <person name="Johnson J."/>
            <person name="Jones C.D."/>
            <person name="Jordan W.C."/>
            <person name="Karpen G.H."/>
            <person name="Kataoka E."/>
            <person name="Keightley P.D."/>
            <person name="Kheradpour P."/>
            <person name="Kirkness E.F."/>
            <person name="Koerich L.B."/>
            <person name="Kristiansen K."/>
            <person name="Kudrna D."/>
            <person name="Kulathinal R.J."/>
            <person name="Kumar S."/>
            <person name="Kwok R."/>
            <person name="Lander E."/>
            <person name="Langley C.H."/>
            <person name="Lapoint R."/>
            <person name="Lazzaro B.P."/>
            <person name="Lee S.J."/>
            <person name="Levesque L."/>
            <person name="Li R."/>
            <person name="Lin C.F."/>
            <person name="Lin M.F."/>
            <person name="Lindblad-Toh K."/>
            <person name="Llopart A."/>
            <person name="Long M."/>
            <person name="Low L."/>
            <person name="Lozovsky E."/>
            <person name="Lu J."/>
            <person name="Luo M."/>
            <person name="Machado C.A."/>
            <person name="Makalowski W."/>
            <person name="Marzo M."/>
            <person name="Matsuda M."/>
            <person name="Matzkin L."/>
            <person name="McAllister B."/>
            <person name="McBride C.S."/>
            <person name="McKernan B."/>
            <person name="McKernan K."/>
            <person name="Mendez-Lago M."/>
            <person name="Minx P."/>
            <person name="Mollenhauer M.U."/>
            <person name="Montooth K."/>
            <person name="Mount S.M."/>
            <person name="Mu X."/>
            <person name="Myers E."/>
            <person name="Negre B."/>
            <person name="Newfeld S."/>
            <person name="Nielsen R."/>
            <person name="Noor M.A."/>
            <person name="O'Grady P."/>
            <person name="Pachter L."/>
            <person name="Papaceit M."/>
            <person name="Parisi M.J."/>
            <person name="Parisi M."/>
            <person name="Parts L."/>
            <person name="Pedersen J.S."/>
            <person name="Pesole G."/>
            <person name="Phillippy A.M."/>
            <person name="Ponting C.P."/>
            <person name="Pop M."/>
            <person name="Porcelli D."/>
            <person name="Powell J.R."/>
            <person name="Prohaska S."/>
            <person name="Pruitt K."/>
            <person name="Puig M."/>
            <person name="Quesneville H."/>
            <person name="Ram K.R."/>
            <person name="Rand D."/>
            <person name="Rasmussen M.D."/>
            <person name="Reed L.K."/>
            <person name="Reenan R."/>
            <person name="Reily A."/>
            <person name="Remington K.A."/>
            <person name="Rieger T.T."/>
            <person name="Ritchie M.G."/>
            <person name="Robin C."/>
            <person name="Rogers Y.H."/>
            <person name="Rohde C."/>
            <person name="Rozas J."/>
            <person name="Rubenfield M.J."/>
            <person name="Ruiz A."/>
            <person name="Russo S."/>
            <person name="Salzberg S.L."/>
            <person name="Sanchez-Gracia A."/>
            <person name="Saranga D.J."/>
            <person name="Sato H."/>
            <person name="Schaeffer S.W."/>
            <person name="Schatz M.C."/>
            <person name="Schlenke T."/>
            <person name="Schwartz R."/>
            <person name="Segarra C."/>
            <person name="Singh R.S."/>
            <person name="Sirot L."/>
            <person name="Sirota M."/>
            <person name="Sisneros N.B."/>
            <person name="Smith C.D."/>
            <person name="Smith T.F."/>
            <person name="Spieth J."/>
            <person name="Stage D.E."/>
            <person name="Stark A."/>
            <person name="Stephan W."/>
            <person name="Strausberg R.L."/>
            <person name="Strempel S."/>
            <person name="Sturgill D."/>
            <person name="Sutton G."/>
            <person name="Sutton G.G."/>
            <person name="Tao W."/>
            <person name="Teichmann S."/>
            <person name="Tobari Y.N."/>
            <person name="Tomimura Y."/>
            <person name="Tsolas J.M."/>
            <person name="Valente V.L."/>
            <person name="Venter E."/>
            <person name="Venter J.C."/>
            <person name="Vicario S."/>
            <person name="Vieira F.G."/>
            <person name="Vilella A.J."/>
            <person name="Villasante A."/>
            <person name="Walenz B."/>
            <person name="Wang J."/>
            <person name="Wasserman M."/>
            <person name="Watts T."/>
            <person name="Wilson D."/>
            <person name="Wilson R.K."/>
            <person name="Wing R.A."/>
            <person name="Wolfner M.F."/>
            <person name="Wong A."/>
            <person name="Wong G.K."/>
            <person name="Wu C.I."/>
            <person name="Wu G."/>
            <person name="Yamamoto D."/>
            <person name="Yang H.P."/>
            <person name="Yang S.P."/>
            <person name="Yorke J.A."/>
            <person name="Yoshida K."/>
            <person name="Zdobnov E."/>
            <person name="Zhang P."/>
            <person name="Zhang Y."/>
            <person name="Zimin A.V."/>
            <person name="Baldwin J."/>
            <person name="Abdouelleil A."/>
            <person name="Abdulkadir J."/>
            <person name="Abebe A."/>
            <person name="Abera B."/>
            <person name="Abreu J."/>
            <person name="Acer S.C."/>
            <person name="Aftuck L."/>
            <person name="Alexander A."/>
            <person name="An P."/>
            <person name="Anderson E."/>
            <person name="Anderson S."/>
            <person name="Arachi H."/>
            <person name="Azer M."/>
            <person name="Bachantsang P."/>
            <person name="Barry A."/>
            <person name="Bayul T."/>
            <person name="Berlin A."/>
            <person name="Bessette D."/>
            <person name="Bloom T."/>
            <person name="Blye J."/>
            <person name="Boguslavskiy L."/>
            <person name="Bonnet C."/>
            <person name="Boukhgalter B."/>
            <person name="Bourzgui I."/>
            <person name="Brown A."/>
            <person name="Cahill P."/>
            <person name="Channer S."/>
            <person name="Cheshatsang Y."/>
            <person name="Chuda L."/>
            <person name="Citroen M."/>
            <person name="Collymore A."/>
            <person name="Cooke P."/>
            <person name="Costello M."/>
            <person name="D'Aco K."/>
            <person name="Daza R."/>
            <person name="De Haan G."/>
            <person name="DeGray S."/>
            <person name="DeMaso C."/>
            <person name="Dhargay N."/>
            <person name="Dooley K."/>
            <person name="Dooley E."/>
            <person name="Doricent M."/>
            <person name="Dorje P."/>
            <person name="Dorjee K."/>
            <person name="Dupes A."/>
            <person name="Elong R."/>
            <person name="Falk J."/>
            <person name="Farina A."/>
            <person name="Faro S."/>
            <person name="Ferguson D."/>
            <person name="Fisher S."/>
            <person name="Foley C.D."/>
            <person name="Franke A."/>
            <person name="Friedrich D."/>
            <person name="Gadbois L."/>
            <person name="Gearin G."/>
            <person name="Gearin C.R."/>
            <person name="Giannoukos G."/>
            <person name="Goode T."/>
            <person name="Graham J."/>
            <person name="Grandbois E."/>
            <person name="Grewal S."/>
            <person name="Gyaltsen K."/>
            <person name="Hafez N."/>
            <person name="Hagos B."/>
            <person name="Hall J."/>
            <person name="Henson C."/>
            <person name="Hollinger A."/>
            <person name="Honan T."/>
            <person name="Huard M.D."/>
            <person name="Hughes L."/>
            <person name="Hurhula B."/>
            <person name="Husby M.E."/>
            <person name="Kamat A."/>
            <person name="Kanga B."/>
            <person name="Kashin S."/>
            <person name="Khazanovich D."/>
            <person name="Kisner P."/>
            <person name="Lance K."/>
            <person name="Lara M."/>
            <person name="Lee W."/>
            <person name="Lennon N."/>
            <person name="Letendre F."/>
            <person name="LeVine R."/>
            <person name="Lipovsky A."/>
            <person name="Liu X."/>
            <person name="Liu J."/>
            <person name="Liu S."/>
            <person name="Lokyitsang T."/>
            <person name="Lokyitsang Y."/>
            <person name="Lubonja R."/>
            <person name="Lui A."/>
            <person name="MacDonald P."/>
            <person name="Magnisalis V."/>
            <person name="Maru K."/>
            <person name="Matthews C."/>
            <person name="McCusker W."/>
            <person name="McDonough S."/>
            <person name="Mehta T."/>
            <person name="Meldrim J."/>
            <person name="Meneus L."/>
            <person name="Mihai O."/>
            <person name="Mihalev A."/>
            <person name="Mihova T."/>
            <person name="Mittelman R."/>
            <person name="Mlenga V."/>
            <person name="Montmayeur A."/>
            <person name="Mulrain L."/>
            <person name="Navidi A."/>
            <person name="Naylor J."/>
            <person name="Negash T."/>
            <person name="Nguyen T."/>
            <person name="Nguyen N."/>
            <person name="Nicol R."/>
            <person name="Norbu C."/>
            <person name="Norbu N."/>
            <person name="Novod N."/>
            <person name="O'Neill B."/>
            <person name="Osman S."/>
            <person name="Markiewicz E."/>
            <person name="Oyono O.L."/>
            <person name="Patti C."/>
            <person name="Phunkhang P."/>
            <person name="Pierre F."/>
            <person name="Priest M."/>
            <person name="Raghuraman S."/>
            <person name="Rege F."/>
            <person name="Reyes R."/>
            <person name="Rise C."/>
            <person name="Rogov P."/>
            <person name="Ross K."/>
            <person name="Ryan E."/>
            <person name="Settipalli S."/>
            <person name="Shea T."/>
            <person name="Sherpa N."/>
            <person name="Shi L."/>
            <person name="Shih D."/>
            <person name="Sparrow T."/>
            <person name="Spaulding J."/>
            <person name="Stalker J."/>
            <person name="Stange-Thomann N."/>
            <person name="Stavropoulos S."/>
            <person name="Stone C."/>
            <person name="Strader C."/>
            <person name="Tesfaye S."/>
            <person name="Thomson T."/>
            <person name="Thoulutsang Y."/>
            <person name="Thoulutsang D."/>
            <person name="Topham K."/>
            <person name="Topping I."/>
            <person name="Tsamla T."/>
            <person name="Vassiliev H."/>
            <person name="Vo A."/>
            <person name="Wangchuk T."/>
            <person name="Wangdi T."/>
            <person name="Weiand M."/>
            <person name="Wilkinson J."/>
            <person name="Wilson A."/>
            <person name="Yadav S."/>
            <person name="Young G."/>
            <person name="Yu Q."/>
            <person name="Zembek L."/>
            <person name="Zhong D."/>
            <person name="Zimmer A."/>
            <person name="Zwirko Z."/>
            <person name="Jaffe D.B."/>
            <person name="Alvarez P."/>
            <person name="Brockman W."/>
            <person name="Butler J."/>
            <person name="Chin C."/>
            <person name="Gnerre S."/>
            <person name="Grabherr M."/>
            <person name="Kleber M."/>
            <person name="Mauceli E."/>
            <person name="MacCallum I."/>
        </authorList>
    </citation>
    <scope>NUCLEOTIDE SEQUENCE [LARGE SCALE GENOMIC DNA]</scope>
    <source>
        <strain evidence="4">Tai18E2 / Tucson 14021-0261.01</strain>
    </source>
</reference>